<evidence type="ECO:0000313" key="1">
    <source>
        <dbReference type="EMBL" id="OZI36363.1"/>
    </source>
</evidence>
<organism evidence="1 4">
    <name type="scientific">Bordetella genomosp. 1</name>
    <dbReference type="NCBI Taxonomy" id="1395607"/>
    <lineage>
        <taxon>Bacteria</taxon>
        <taxon>Pseudomonadati</taxon>
        <taxon>Pseudomonadota</taxon>
        <taxon>Betaproteobacteria</taxon>
        <taxon>Burkholderiales</taxon>
        <taxon>Alcaligenaceae</taxon>
        <taxon>Bordetella</taxon>
    </lineage>
</organism>
<gene>
    <name evidence="2" type="ORF">CAL27_20680</name>
    <name evidence="1" type="ORF">CEG14_15285</name>
</gene>
<comment type="caution">
    <text evidence="1">The sequence shown here is derived from an EMBL/GenBank/DDBJ whole genome shotgun (WGS) entry which is preliminary data.</text>
</comment>
<proteinExistence type="predicted"/>
<name>A0A261SJ47_9BORD</name>
<dbReference type="Proteomes" id="UP000217005">
    <property type="component" value="Unassembled WGS sequence"/>
</dbReference>
<keyword evidence="3" id="KW-1185">Reference proteome</keyword>
<dbReference type="EMBL" id="NEVL01000003">
    <property type="protein sequence ID" value="OZI36363.1"/>
    <property type="molecule type" value="Genomic_DNA"/>
</dbReference>
<evidence type="ECO:0000313" key="4">
    <source>
        <dbReference type="Proteomes" id="UP000217005"/>
    </source>
</evidence>
<protein>
    <recommendedName>
        <fullName evidence="5">DUF2889 domain-containing protein</fullName>
    </recommendedName>
</protein>
<dbReference type="EMBL" id="NEVR01000005">
    <property type="protein sequence ID" value="OZI57820.1"/>
    <property type="molecule type" value="Genomic_DNA"/>
</dbReference>
<dbReference type="InterPro" id="IPR021312">
    <property type="entry name" value="DUF2889"/>
</dbReference>
<dbReference type="Pfam" id="PF11136">
    <property type="entry name" value="DUF2889"/>
    <property type="match status" value="1"/>
</dbReference>
<evidence type="ECO:0008006" key="5">
    <source>
        <dbReference type="Google" id="ProtNLM"/>
    </source>
</evidence>
<dbReference type="Proteomes" id="UP000216354">
    <property type="component" value="Unassembled WGS sequence"/>
</dbReference>
<reference evidence="1 4" key="2">
    <citation type="submission" date="2017-05" db="EMBL/GenBank/DDBJ databases">
        <title>Complete and WGS of Bordetella genogroups.</title>
        <authorList>
            <person name="Spilker T."/>
            <person name="LiPuma J."/>
        </authorList>
    </citation>
    <scope>NUCLEOTIDE SEQUENCE [LARGE SCALE GENOMIC DNA]</scope>
    <source>
        <strain evidence="1 4">AU17610</strain>
    </source>
</reference>
<evidence type="ECO:0000313" key="3">
    <source>
        <dbReference type="Proteomes" id="UP000216354"/>
    </source>
</evidence>
<accession>A0A261SJ47</accession>
<dbReference type="RefSeq" id="WP_094827169.1">
    <property type="nucleotide sequence ID" value="NZ_NEVL01000003.1"/>
</dbReference>
<dbReference type="AlphaFoldDB" id="A0A261SJ47"/>
<reference evidence="2 3" key="1">
    <citation type="submission" date="2017-05" db="EMBL/GenBank/DDBJ databases">
        <title>Complete and WGS of Bordetella genogroups.</title>
        <authorList>
            <person name="Spilker T."/>
            <person name="Lipuma J."/>
        </authorList>
    </citation>
    <scope>NUCLEOTIDE SEQUENCE [LARGE SCALE GENOMIC DNA]</scope>
    <source>
        <strain evidence="2 3">AU9795</strain>
    </source>
</reference>
<evidence type="ECO:0000313" key="2">
    <source>
        <dbReference type="EMBL" id="OZI57820.1"/>
    </source>
</evidence>
<sequence length="202" mass="22401">MPLPPSEISRQPLHTRSIRVQCYGREDGLWDLEAELIDVKGYDFPKRNGETFKAGDPIHHMHLRITIDDGYTIVAAVAAYDAAPYGESCMAIDGAYADLVGMNLLKGFRRQVKERFGHVAGCTHMTELSQVLPTSAVQMMAGERRQNSASNPERRPFQLDGCHALRTDGPVVLEYYPQWYTGEAQGEAVVADSDSPSFSHTS</sequence>
<dbReference type="OrthoDB" id="6862397at2"/>